<dbReference type="InterPro" id="IPR056555">
    <property type="entry name" value="NFD4_C"/>
</dbReference>
<accession>B9SWU7</accession>
<protein>
    <submittedName>
        <fullName evidence="9">Uncharacterized protein</fullName>
    </submittedName>
</protein>
<keyword evidence="10" id="KW-1185">Reference proteome</keyword>
<keyword evidence="3 6" id="KW-1133">Transmembrane helix</keyword>
<reference evidence="10" key="1">
    <citation type="journal article" date="2010" name="Nat. Biotechnol.">
        <title>Draft genome sequence of the oilseed species Ricinus communis.</title>
        <authorList>
            <person name="Chan A.P."/>
            <person name="Crabtree J."/>
            <person name="Zhao Q."/>
            <person name="Lorenzi H."/>
            <person name="Orvis J."/>
            <person name="Puiu D."/>
            <person name="Melake-Berhan A."/>
            <person name="Jones K.M."/>
            <person name="Redman J."/>
            <person name="Chen G."/>
            <person name="Cahoon E.B."/>
            <person name="Gedil M."/>
            <person name="Stanke M."/>
            <person name="Haas B.J."/>
            <person name="Wortman J.R."/>
            <person name="Fraser-Liggett C.M."/>
            <person name="Ravel J."/>
            <person name="Rabinowicz P.D."/>
        </authorList>
    </citation>
    <scope>NUCLEOTIDE SEQUENCE [LARGE SCALE GENOMIC DNA]</scope>
    <source>
        <strain evidence="10">cv. Hale</strain>
    </source>
</reference>
<feature type="transmembrane region" description="Helical" evidence="6">
    <location>
        <begin position="208"/>
        <end position="230"/>
    </location>
</feature>
<comment type="subcellular location">
    <subcellularLocation>
        <location evidence="1">Membrane</location>
        <topology evidence="1">Multi-pass membrane protein</topology>
    </subcellularLocation>
</comment>
<dbReference type="SUPFAM" id="SSF103473">
    <property type="entry name" value="MFS general substrate transporter"/>
    <property type="match status" value="2"/>
</dbReference>
<gene>
    <name evidence="9" type="ORF">RCOM_0011340</name>
</gene>
<dbReference type="Proteomes" id="UP000008311">
    <property type="component" value="Unassembled WGS sequence"/>
</dbReference>
<evidence type="ECO:0000259" key="7">
    <source>
        <dbReference type="Pfam" id="PF06813"/>
    </source>
</evidence>
<keyword evidence="2 6" id="KW-0812">Transmembrane</keyword>
<evidence type="ECO:0000256" key="6">
    <source>
        <dbReference type="SAM" id="Phobius"/>
    </source>
</evidence>
<evidence type="ECO:0000256" key="3">
    <source>
        <dbReference type="ARBA" id="ARBA00022989"/>
    </source>
</evidence>
<evidence type="ECO:0000313" key="9">
    <source>
        <dbReference type="EMBL" id="EEF31936.1"/>
    </source>
</evidence>
<feature type="transmembrane region" description="Helical" evidence="6">
    <location>
        <begin position="109"/>
        <end position="131"/>
    </location>
</feature>
<feature type="domain" description="NFD4 C-terminal" evidence="8">
    <location>
        <begin position="349"/>
        <end position="493"/>
    </location>
</feature>
<dbReference type="GO" id="GO:0016020">
    <property type="term" value="C:membrane"/>
    <property type="evidence" value="ECO:0000318"/>
    <property type="project" value="GO_Central"/>
</dbReference>
<evidence type="ECO:0000259" key="8">
    <source>
        <dbReference type="Pfam" id="PF23262"/>
    </source>
</evidence>
<evidence type="ECO:0000256" key="5">
    <source>
        <dbReference type="SAM" id="MobiDB-lite"/>
    </source>
</evidence>
<evidence type="ECO:0000313" key="10">
    <source>
        <dbReference type="Proteomes" id="UP000008311"/>
    </source>
</evidence>
<dbReference type="InterPro" id="IPR010658">
    <property type="entry name" value="Nodulin-like"/>
</dbReference>
<evidence type="ECO:0000256" key="2">
    <source>
        <dbReference type="ARBA" id="ARBA00022692"/>
    </source>
</evidence>
<dbReference type="EMBL" id="EQ974211">
    <property type="protein sequence ID" value="EEF31936.1"/>
    <property type="molecule type" value="Genomic_DNA"/>
</dbReference>
<proteinExistence type="predicted"/>
<feature type="transmembrane region" description="Helical" evidence="6">
    <location>
        <begin position="174"/>
        <end position="196"/>
    </location>
</feature>
<dbReference type="InParanoid" id="B9SWU7"/>
<feature type="transmembrane region" description="Helical" evidence="6">
    <location>
        <begin position="363"/>
        <end position="382"/>
    </location>
</feature>
<dbReference type="PANTHER" id="PTHR21576:SF97">
    <property type="entry name" value="MAJOR FACILITATOR SUPERFAMILY PROTEIN"/>
    <property type="match status" value="1"/>
</dbReference>
<feature type="domain" description="Nodulin-like" evidence="7">
    <location>
        <begin position="13"/>
        <end position="260"/>
    </location>
</feature>
<organism evidence="9 10">
    <name type="scientific">Ricinus communis</name>
    <name type="common">Castor bean</name>
    <dbReference type="NCBI Taxonomy" id="3988"/>
    <lineage>
        <taxon>Eukaryota</taxon>
        <taxon>Viridiplantae</taxon>
        <taxon>Streptophyta</taxon>
        <taxon>Embryophyta</taxon>
        <taxon>Tracheophyta</taxon>
        <taxon>Spermatophyta</taxon>
        <taxon>Magnoliopsida</taxon>
        <taxon>eudicotyledons</taxon>
        <taxon>Gunneridae</taxon>
        <taxon>Pentapetalae</taxon>
        <taxon>rosids</taxon>
        <taxon>fabids</taxon>
        <taxon>Malpighiales</taxon>
        <taxon>Euphorbiaceae</taxon>
        <taxon>Acalyphoideae</taxon>
        <taxon>Acalypheae</taxon>
        <taxon>Ricinus</taxon>
    </lineage>
</organism>
<dbReference type="eggNOG" id="ENOG502QSJM">
    <property type="taxonomic scope" value="Eukaryota"/>
</dbReference>
<dbReference type="AlphaFoldDB" id="B9SWU7"/>
<dbReference type="Pfam" id="PF23262">
    <property type="entry name" value="NFD4_C"/>
    <property type="match status" value="1"/>
</dbReference>
<feature type="transmembrane region" description="Helical" evidence="6">
    <location>
        <begin position="78"/>
        <end position="97"/>
    </location>
</feature>
<feature type="transmembrane region" description="Helical" evidence="6">
    <location>
        <begin position="466"/>
        <end position="487"/>
    </location>
</feature>
<evidence type="ECO:0000256" key="1">
    <source>
        <dbReference type="ARBA" id="ARBA00004141"/>
    </source>
</evidence>
<dbReference type="STRING" id="3988.B9SWU7"/>
<dbReference type="InterPro" id="IPR036259">
    <property type="entry name" value="MFS_trans_sf"/>
</dbReference>
<feature type="transmembrane region" description="Helical" evidence="6">
    <location>
        <begin position="143"/>
        <end position="162"/>
    </location>
</feature>
<feature type="transmembrane region" description="Helical" evidence="6">
    <location>
        <begin position="242"/>
        <end position="260"/>
    </location>
</feature>
<feature type="transmembrane region" description="Helical" evidence="6">
    <location>
        <begin position="388"/>
        <end position="407"/>
    </location>
</feature>
<dbReference type="Pfam" id="PF06813">
    <property type="entry name" value="Nodulin-like"/>
    <property type="match status" value="1"/>
</dbReference>
<sequence length="510" mass="54600">MPSIVLKPGSRPPWVGLAAAAWVQVCAGNAYNFPLYSTALKSVLGYNQQQLTILGVANDIGENVGLIPGIVINKFPPWAVLLVGVLSCFLGYGVLWLAVSKTVTGLPYWLLFLALVVGTNSNAWFGTAVLVTNMRNFPLSRGTVSGILKGYVGLSASVYTLLYNMALDESASKLLLFLTVGIPVICLAMMYFIRACTPASGEDSSEHVHFVFTQASNVVLALYLLIATIISDVVSLSTVVSYILVGVMIIILLAPLAIPIKMTLFPARPRNGLPASNSSDNLVPREGESAPADPLLTPSSSAAYLGSFHDNDYASDLEILLAVGEGAVKKKRKPKRGEDFKFREALIKLISGFFGWSKTIPRTLWMTFALIIMIITFILFAFALDGILYVATAMIGVCYGILYSVMVPTASELFGLKHFGIIYTTMLLGNPVGALLFSGILAGSIYDAEATKQGSSSCIGAGCFRLTFLVLAGICGLGTILSIILTVRIRPVYQMLYAGGSFRLPQSSGH</sequence>
<feature type="region of interest" description="Disordered" evidence="5">
    <location>
        <begin position="276"/>
        <end position="295"/>
    </location>
</feature>
<evidence type="ECO:0000256" key="4">
    <source>
        <dbReference type="ARBA" id="ARBA00023136"/>
    </source>
</evidence>
<keyword evidence="4 6" id="KW-0472">Membrane</keyword>
<dbReference type="Gene3D" id="1.20.1250.20">
    <property type="entry name" value="MFS general substrate transporter like domains"/>
    <property type="match status" value="1"/>
</dbReference>
<name>B9SWU7_RICCO</name>
<dbReference type="PANTHER" id="PTHR21576">
    <property type="entry name" value="UNCHARACTERIZED NODULIN-LIKE PROTEIN"/>
    <property type="match status" value="1"/>
</dbReference>
<feature type="transmembrane region" description="Helical" evidence="6">
    <location>
        <begin position="419"/>
        <end position="446"/>
    </location>
</feature>